<protein>
    <recommendedName>
        <fullName evidence="3">Glycosyl transferase family 1 domain-containing protein</fullName>
    </recommendedName>
</protein>
<proteinExistence type="predicted"/>
<organism evidence="1 2">
    <name type="scientific">Pseudopedobacter saltans</name>
    <dbReference type="NCBI Taxonomy" id="151895"/>
    <lineage>
        <taxon>Bacteria</taxon>
        <taxon>Pseudomonadati</taxon>
        <taxon>Bacteroidota</taxon>
        <taxon>Sphingobacteriia</taxon>
        <taxon>Sphingobacteriales</taxon>
        <taxon>Sphingobacteriaceae</taxon>
        <taxon>Pseudopedobacter</taxon>
    </lineage>
</organism>
<evidence type="ECO:0000313" key="2">
    <source>
        <dbReference type="Proteomes" id="UP000249645"/>
    </source>
</evidence>
<evidence type="ECO:0008006" key="3">
    <source>
        <dbReference type="Google" id="ProtNLM"/>
    </source>
</evidence>
<dbReference type="AlphaFoldDB" id="A0A2W5F274"/>
<reference evidence="1 2" key="1">
    <citation type="submission" date="2017-11" db="EMBL/GenBank/DDBJ databases">
        <title>Infants hospitalized years apart are colonized by the same room-sourced microbial strains.</title>
        <authorList>
            <person name="Brooks B."/>
            <person name="Olm M.R."/>
            <person name="Firek B.A."/>
            <person name="Baker R."/>
            <person name="Thomas B.C."/>
            <person name="Morowitz M.J."/>
            <person name="Banfield J.F."/>
        </authorList>
    </citation>
    <scope>NUCLEOTIDE SEQUENCE [LARGE SCALE GENOMIC DNA]</scope>
    <source>
        <strain evidence="1">S2_009_000_R2_76</strain>
    </source>
</reference>
<name>A0A2W5F274_9SPHI</name>
<sequence>MKWMLIQSSTSKYTATLLKELQAQYNFKVVDASEEPKFFTQKDNLLVKVSSKEAAGTLGSWLRNKFRFSPIIKKWGIEKILLDQKAIQVDSPLAQTIIIDNPTFRFGEASNVFIQKHSISFLTYSIKIKEKLEVDFPQKNIVLYNPSIASFFRPINWEESLDIKEKYADGNDYFLVNGLGQDIDRIITILKGFSIFKKWQKSGMKIILLTDNIQPLQEAVSNYKYREDVNIVNQPNDTELADLIGASYCTIHLPEEDSDNLFALQSAQYNVPILLQKDSTVYTWFNENAFALTHFESEQLGQAFITMYKAENVRAKFIDYLTSNVIESPNDHSLSTWFL</sequence>
<evidence type="ECO:0000313" key="1">
    <source>
        <dbReference type="EMBL" id="PZP47917.1"/>
    </source>
</evidence>
<dbReference type="EMBL" id="QFOI01000177">
    <property type="protein sequence ID" value="PZP47917.1"/>
    <property type="molecule type" value="Genomic_DNA"/>
</dbReference>
<accession>A0A2W5F274</accession>
<dbReference type="Proteomes" id="UP000249645">
    <property type="component" value="Unassembled WGS sequence"/>
</dbReference>
<comment type="caution">
    <text evidence="1">The sequence shown here is derived from an EMBL/GenBank/DDBJ whole genome shotgun (WGS) entry which is preliminary data.</text>
</comment>
<gene>
    <name evidence="1" type="ORF">DI598_10505</name>
</gene>